<gene>
    <name evidence="3" type="ORF">D7Z96_05895</name>
</gene>
<dbReference type="EMBL" id="RBNH01000004">
    <property type="protein sequence ID" value="RKO25340.1"/>
    <property type="molecule type" value="Genomic_DNA"/>
</dbReference>
<proteinExistence type="predicted"/>
<feature type="transmembrane region" description="Helical" evidence="1">
    <location>
        <begin position="259"/>
        <end position="280"/>
    </location>
</feature>
<feature type="transmembrane region" description="Helical" evidence="1">
    <location>
        <begin position="361"/>
        <end position="389"/>
    </location>
</feature>
<reference evidence="4" key="2">
    <citation type="submission" date="2018-10" db="EMBL/GenBank/DDBJ databases">
        <authorList>
            <person name="Wang Y."/>
            <person name="Wang J."/>
            <person name="Yang X."/>
            <person name="Wang Z."/>
            <person name="Huang Y."/>
        </authorList>
    </citation>
    <scope>NUCLEOTIDE SEQUENCE [LARGE SCALE GENOMIC DNA]</scope>
    <source>
        <strain evidence="4">J015</strain>
    </source>
</reference>
<evidence type="ECO:0000313" key="3">
    <source>
        <dbReference type="EMBL" id="RKO25340.1"/>
    </source>
</evidence>
<dbReference type="Proteomes" id="UP000273159">
    <property type="component" value="Unassembled WGS sequence"/>
</dbReference>
<dbReference type="InterPro" id="IPR050623">
    <property type="entry name" value="Glucan_succinyl_AcylTrfase"/>
</dbReference>
<organism evidence="3 4">
    <name type="scientific">Pseudarthrobacter phenanthrenivorans</name>
    <name type="common">Arthrobacter phenanthrenivorans</name>
    <dbReference type="NCBI Taxonomy" id="361575"/>
    <lineage>
        <taxon>Bacteria</taxon>
        <taxon>Bacillati</taxon>
        <taxon>Actinomycetota</taxon>
        <taxon>Actinomycetes</taxon>
        <taxon>Micrococcales</taxon>
        <taxon>Micrococcaceae</taxon>
        <taxon>Pseudarthrobacter</taxon>
    </lineage>
</organism>
<dbReference type="Pfam" id="PF01757">
    <property type="entry name" value="Acyl_transf_3"/>
    <property type="match status" value="1"/>
</dbReference>
<keyword evidence="1" id="KW-0812">Transmembrane</keyword>
<feature type="transmembrane region" description="Helical" evidence="1">
    <location>
        <begin position="103"/>
        <end position="123"/>
    </location>
</feature>
<feature type="transmembrane region" description="Helical" evidence="1">
    <location>
        <begin position="292"/>
        <end position="314"/>
    </location>
</feature>
<evidence type="ECO:0000259" key="2">
    <source>
        <dbReference type="Pfam" id="PF01757"/>
    </source>
</evidence>
<sequence length="407" mass="43963">MPPTAGPGPAPSATARGRLVFLDVLRVLIISMVIIHHAAQAYGPSGGFWPVEDSATSDWFRPFYTVNAAVGLGMLFLIAGYFTPASYERKGRRRFLRERWTRIGIPLVVFVVAVNIPLAYLASGRPDPGTFISGLYSGAWQGAYFHLWFLGHLLIYTAVYALWAGRKRPGGGAGNPAGGGKQLLPPPGHAAILGFAAALILVTWVVRWWFPVDSWVPLFFLVPMEPANFVQYVSLFVVGILAYRNHWFTRIPKSVGLPWLAVGFLATVAIFSLQAFGLWFTLTATGGFGWPSLVRVSLEALVCLGLSAGLVVAFRELFHRSRRLLAAMAAASYAAYILHVYIVVGLQVAVLQAAWPAGGKFILVAVFGVVLSFGIGYASRSVPGLGLVLGTRQERRRPAGSASAHPA</sequence>
<evidence type="ECO:0000313" key="4">
    <source>
        <dbReference type="Proteomes" id="UP000273159"/>
    </source>
</evidence>
<dbReference type="PANTHER" id="PTHR36927">
    <property type="entry name" value="BLR4337 PROTEIN"/>
    <property type="match status" value="1"/>
</dbReference>
<feature type="transmembrane region" description="Helical" evidence="1">
    <location>
        <begin position="190"/>
        <end position="209"/>
    </location>
</feature>
<evidence type="ECO:0000256" key="1">
    <source>
        <dbReference type="SAM" id="Phobius"/>
    </source>
</evidence>
<dbReference type="InterPro" id="IPR002656">
    <property type="entry name" value="Acyl_transf_3_dom"/>
</dbReference>
<protein>
    <recommendedName>
        <fullName evidence="2">Acyltransferase 3 domain-containing protein</fullName>
    </recommendedName>
</protein>
<keyword evidence="1" id="KW-1133">Transmembrane helix</keyword>
<feature type="transmembrane region" description="Helical" evidence="1">
    <location>
        <begin position="143"/>
        <end position="163"/>
    </location>
</feature>
<accession>A0A3B0FZH6</accession>
<comment type="caution">
    <text evidence="3">The sequence shown here is derived from an EMBL/GenBank/DDBJ whole genome shotgun (WGS) entry which is preliminary data.</text>
</comment>
<dbReference type="GO" id="GO:0016747">
    <property type="term" value="F:acyltransferase activity, transferring groups other than amino-acyl groups"/>
    <property type="evidence" value="ECO:0007669"/>
    <property type="project" value="InterPro"/>
</dbReference>
<feature type="transmembrane region" description="Helical" evidence="1">
    <location>
        <begin position="335"/>
        <end position="355"/>
    </location>
</feature>
<feature type="transmembrane region" description="Helical" evidence="1">
    <location>
        <begin position="20"/>
        <end position="39"/>
    </location>
</feature>
<reference evidence="3 4" key="1">
    <citation type="submission" date="2018-10" db="EMBL/GenBank/DDBJ databases">
        <title>Genome-guide identification and characterization of bacteria that degrade polycyclic aromatic hydrocarbons and resist hexavalent chromium simultaneously.</title>
        <authorList>
            <person name="Feng H."/>
        </authorList>
    </citation>
    <scope>NUCLEOTIDE SEQUENCE [LARGE SCALE GENOMIC DNA]</scope>
    <source>
        <strain evidence="3 4">J015</strain>
    </source>
</reference>
<feature type="transmembrane region" description="Helical" evidence="1">
    <location>
        <begin position="229"/>
        <end position="247"/>
    </location>
</feature>
<dbReference type="AlphaFoldDB" id="A0A3B0FZH6"/>
<feature type="transmembrane region" description="Helical" evidence="1">
    <location>
        <begin position="59"/>
        <end position="82"/>
    </location>
</feature>
<feature type="domain" description="Acyltransferase 3" evidence="2">
    <location>
        <begin position="20"/>
        <end position="377"/>
    </location>
</feature>
<dbReference type="RefSeq" id="WP_120691917.1">
    <property type="nucleotide sequence ID" value="NZ_RBNH01000004.1"/>
</dbReference>
<keyword evidence="1" id="KW-0472">Membrane</keyword>
<name>A0A3B0FZH6_PSEPS</name>